<evidence type="ECO:0000313" key="2">
    <source>
        <dbReference type="Proteomes" id="UP000235388"/>
    </source>
</evidence>
<dbReference type="AlphaFoldDB" id="A0A2N5SKH6"/>
<evidence type="ECO:0000313" key="1">
    <source>
        <dbReference type="EMBL" id="PLW13752.1"/>
    </source>
</evidence>
<proteinExistence type="predicted"/>
<accession>A0A2N5SKH6</accession>
<name>A0A2N5SKH6_9BASI</name>
<keyword evidence="2" id="KW-1185">Reference proteome</keyword>
<gene>
    <name evidence="1" type="ORF">PCANC_17891</name>
</gene>
<sequence length="83" mass="9144">MHTQRDELASLVCVPVTHPSHVSRQGAPGTSPVLSPQGRYWSAPVTALVPSWPPWRPRYASGPGARAWPVFPDLAAYMFHLEI</sequence>
<comment type="caution">
    <text evidence="1">The sequence shown here is derived from an EMBL/GenBank/DDBJ whole genome shotgun (WGS) entry which is preliminary data.</text>
</comment>
<reference evidence="1 2" key="1">
    <citation type="submission" date="2017-11" db="EMBL/GenBank/DDBJ databases">
        <title>De novo assembly and phasing of dikaryotic genomes from two isolates of Puccinia coronata f. sp. avenae, the causal agent of oat crown rust.</title>
        <authorList>
            <person name="Miller M.E."/>
            <person name="Zhang Y."/>
            <person name="Omidvar V."/>
            <person name="Sperschneider J."/>
            <person name="Schwessinger B."/>
            <person name="Raley C."/>
            <person name="Palmer J.M."/>
            <person name="Garnica D."/>
            <person name="Upadhyaya N."/>
            <person name="Rathjen J."/>
            <person name="Taylor J.M."/>
            <person name="Park R.F."/>
            <person name="Dodds P.N."/>
            <person name="Hirsch C.D."/>
            <person name="Kianian S.F."/>
            <person name="Figueroa M."/>
        </authorList>
    </citation>
    <scope>NUCLEOTIDE SEQUENCE [LARGE SCALE GENOMIC DNA]</scope>
    <source>
        <strain evidence="1">12NC29</strain>
    </source>
</reference>
<organism evidence="1 2">
    <name type="scientific">Puccinia coronata f. sp. avenae</name>
    <dbReference type="NCBI Taxonomy" id="200324"/>
    <lineage>
        <taxon>Eukaryota</taxon>
        <taxon>Fungi</taxon>
        <taxon>Dikarya</taxon>
        <taxon>Basidiomycota</taxon>
        <taxon>Pucciniomycotina</taxon>
        <taxon>Pucciniomycetes</taxon>
        <taxon>Pucciniales</taxon>
        <taxon>Pucciniaceae</taxon>
        <taxon>Puccinia</taxon>
    </lineage>
</organism>
<dbReference type="EMBL" id="PGCJ01000940">
    <property type="protein sequence ID" value="PLW13752.1"/>
    <property type="molecule type" value="Genomic_DNA"/>
</dbReference>
<protein>
    <submittedName>
        <fullName evidence="1">Uncharacterized protein</fullName>
    </submittedName>
</protein>
<dbReference type="Proteomes" id="UP000235388">
    <property type="component" value="Unassembled WGS sequence"/>
</dbReference>